<organism evidence="2 3">
    <name type="scientific">Pedococcus aerophilus</name>
    <dbReference type="NCBI Taxonomy" id="436356"/>
    <lineage>
        <taxon>Bacteria</taxon>
        <taxon>Bacillati</taxon>
        <taxon>Actinomycetota</taxon>
        <taxon>Actinomycetes</taxon>
        <taxon>Micrococcales</taxon>
        <taxon>Intrasporangiaceae</taxon>
        <taxon>Pedococcus</taxon>
    </lineage>
</organism>
<accession>A0ABN3UMQ0</accession>
<protein>
    <submittedName>
        <fullName evidence="2">Uncharacterized protein</fullName>
    </submittedName>
</protein>
<dbReference type="RefSeq" id="WP_344192445.1">
    <property type="nucleotide sequence ID" value="NZ_BAAARN010000001.1"/>
</dbReference>
<reference evidence="2 3" key="1">
    <citation type="journal article" date="2019" name="Int. J. Syst. Evol. Microbiol.">
        <title>The Global Catalogue of Microorganisms (GCM) 10K type strain sequencing project: providing services to taxonomists for standard genome sequencing and annotation.</title>
        <authorList>
            <consortium name="The Broad Institute Genomics Platform"/>
            <consortium name="The Broad Institute Genome Sequencing Center for Infectious Disease"/>
            <person name="Wu L."/>
            <person name="Ma J."/>
        </authorList>
    </citation>
    <scope>NUCLEOTIDE SEQUENCE [LARGE SCALE GENOMIC DNA]</scope>
    <source>
        <strain evidence="2 3">JCM 16378</strain>
    </source>
</reference>
<evidence type="ECO:0000313" key="2">
    <source>
        <dbReference type="EMBL" id="GAA2735712.1"/>
    </source>
</evidence>
<gene>
    <name evidence="2" type="ORF">GCM10009867_18700</name>
</gene>
<keyword evidence="3" id="KW-1185">Reference proteome</keyword>
<sequence>MSADSWAVRWVVVLAQLETAVTEGERLVEQGRVEEFRAIPVPVVGGALPPELADRARNLQDRMAALTTRVVEALATTRRDLELAASELAERTDRPERAERPVRRQWQPAYVDARA</sequence>
<dbReference type="EMBL" id="BAAARN010000001">
    <property type="protein sequence ID" value="GAA2735712.1"/>
    <property type="molecule type" value="Genomic_DNA"/>
</dbReference>
<feature type="region of interest" description="Disordered" evidence="1">
    <location>
        <begin position="85"/>
        <end position="115"/>
    </location>
</feature>
<feature type="compositionally biased region" description="Basic and acidic residues" evidence="1">
    <location>
        <begin position="85"/>
        <end position="102"/>
    </location>
</feature>
<comment type="caution">
    <text evidence="2">The sequence shown here is derived from an EMBL/GenBank/DDBJ whole genome shotgun (WGS) entry which is preliminary data.</text>
</comment>
<dbReference type="Proteomes" id="UP001501326">
    <property type="component" value="Unassembled WGS sequence"/>
</dbReference>
<proteinExistence type="predicted"/>
<name>A0ABN3UMQ0_9MICO</name>
<evidence type="ECO:0000256" key="1">
    <source>
        <dbReference type="SAM" id="MobiDB-lite"/>
    </source>
</evidence>
<evidence type="ECO:0000313" key="3">
    <source>
        <dbReference type="Proteomes" id="UP001501326"/>
    </source>
</evidence>